<evidence type="ECO:0000313" key="7">
    <source>
        <dbReference type="EMBL" id="CAD8215963.1"/>
    </source>
</evidence>
<feature type="compositionally biased region" description="Basic residues" evidence="5">
    <location>
        <begin position="421"/>
        <end position="438"/>
    </location>
</feature>
<feature type="domain" description="C3H1-type" evidence="6">
    <location>
        <begin position="362"/>
        <end position="389"/>
    </location>
</feature>
<dbReference type="AlphaFoldDB" id="A0A7R9SV48"/>
<protein>
    <recommendedName>
        <fullName evidence="6">C3H1-type domain-containing protein</fullName>
    </recommendedName>
</protein>
<evidence type="ECO:0000256" key="4">
    <source>
        <dbReference type="PROSITE-ProRule" id="PRU00723"/>
    </source>
</evidence>
<dbReference type="PROSITE" id="PS50103">
    <property type="entry name" value="ZF_C3H1"/>
    <property type="match status" value="1"/>
</dbReference>
<evidence type="ECO:0000259" key="6">
    <source>
        <dbReference type="PROSITE" id="PS50103"/>
    </source>
</evidence>
<gene>
    <name evidence="7" type="ORF">PAMY1081_LOCUS237</name>
</gene>
<keyword evidence="2 4" id="KW-0863">Zinc-finger</keyword>
<name>A0A7R9SV48_9CHLO</name>
<dbReference type="InterPro" id="IPR000571">
    <property type="entry name" value="Znf_CCCH"/>
</dbReference>
<organism evidence="7">
    <name type="scientific">Polyblepharides amylifera</name>
    <dbReference type="NCBI Taxonomy" id="1486889"/>
    <lineage>
        <taxon>Eukaryota</taxon>
        <taxon>Viridiplantae</taxon>
        <taxon>Chlorophyta</taxon>
        <taxon>Pyramimonadophyceae</taxon>
        <taxon>Pyramimonadales</taxon>
        <taxon>Polyblepharidaceae</taxon>
        <taxon>Polyblepharides</taxon>
    </lineage>
</organism>
<dbReference type="GO" id="GO:0008270">
    <property type="term" value="F:zinc ion binding"/>
    <property type="evidence" value="ECO:0007669"/>
    <property type="project" value="UniProtKB-KW"/>
</dbReference>
<evidence type="ECO:0000256" key="2">
    <source>
        <dbReference type="ARBA" id="ARBA00022771"/>
    </source>
</evidence>
<dbReference type="SUPFAM" id="SSF90229">
    <property type="entry name" value="CCCH zinc finger"/>
    <property type="match status" value="1"/>
</dbReference>
<dbReference type="Gene3D" id="4.10.1000.10">
    <property type="entry name" value="Zinc finger, CCCH-type"/>
    <property type="match status" value="1"/>
</dbReference>
<sequence>MWNLQPYSEYELSCLPPSMQVLPSWLPAQPLEGEHAHSLHYVAQKQHFVMDPVVSPHQQQKPPNTAHPTFGINTSEQSPNPATDFNCFPNATSTPPISVHDVSQSGVGLHLEVTSNSGQNQHVPYAAPTTWGNPYMNNSVKPGSNDVRATVMAAAQRAWGTSATEKFEPIEQSHPLTSFHTHSARQIGSRFTESFEKTFKPVSPPSAEKEGGIESYFGKEDFLDPILQKIISPLNTPPNLIKKQLAKSPAFENSVPIEEAQTSGTYQESFIETRGDVITHMPNDSRKKKLIFPNKSIAVKGNTVVKVHKTKTASHNQVSSSKEGGARRTLSCNDVKLPGCKAICDITNSDVRDIPLVEDKTETGKQICRYLSRGHCPYGARCWFSHPQDSSPTSKVAPVTPVKLGNGNIANVGSPKTTTPPKKKSISRTKRLVVGRTT</sequence>
<keyword evidence="3 4" id="KW-0862">Zinc</keyword>
<dbReference type="SMART" id="SM00356">
    <property type="entry name" value="ZnF_C3H1"/>
    <property type="match status" value="1"/>
</dbReference>
<feature type="zinc finger region" description="C3H1-type" evidence="4">
    <location>
        <begin position="362"/>
        <end position="389"/>
    </location>
</feature>
<feature type="region of interest" description="Disordered" evidence="5">
    <location>
        <begin position="406"/>
        <end position="438"/>
    </location>
</feature>
<accession>A0A7R9SV48</accession>
<proteinExistence type="predicted"/>
<feature type="compositionally biased region" description="Polar residues" evidence="5">
    <location>
        <begin position="56"/>
        <end position="82"/>
    </location>
</feature>
<dbReference type="EMBL" id="HBDV01000349">
    <property type="protein sequence ID" value="CAD8215963.1"/>
    <property type="molecule type" value="Transcribed_RNA"/>
</dbReference>
<evidence type="ECO:0000256" key="1">
    <source>
        <dbReference type="ARBA" id="ARBA00022723"/>
    </source>
</evidence>
<dbReference type="Pfam" id="PF00642">
    <property type="entry name" value="zf-CCCH"/>
    <property type="match status" value="1"/>
</dbReference>
<keyword evidence="1 4" id="KW-0479">Metal-binding</keyword>
<feature type="region of interest" description="Disordered" evidence="5">
    <location>
        <begin position="55"/>
        <end position="82"/>
    </location>
</feature>
<evidence type="ECO:0000256" key="5">
    <source>
        <dbReference type="SAM" id="MobiDB-lite"/>
    </source>
</evidence>
<reference evidence="7" key="1">
    <citation type="submission" date="2021-01" db="EMBL/GenBank/DDBJ databases">
        <authorList>
            <person name="Corre E."/>
            <person name="Pelletier E."/>
            <person name="Niang G."/>
            <person name="Scheremetjew M."/>
            <person name="Finn R."/>
            <person name="Kale V."/>
            <person name="Holt S."/>
            <person name="Cochrane G."/>
            <person name="Meng A."/>
            <person name="Brown T."/>
            <person name="Cohen L."/>
        </authorList>
    </citation>
    <scope>NUCLEOTIDE SEQUENCE</scope>
    <source>
        <strain evidence="7">CCMP720</strain>
    </source>
</reference>
<dbReference type="InterPro" id="IPR036855">
    <property type="entry name" value="Znf_CCCH_sf"/>
</dbReference>
<evidence type="ECO:0000256" key="3">
    <source>
        <dbReference type="ARBA" id="ARBA00022833"/>
    </source>
</evidence>